<reference evidence="4 5" key="1">
    <citation type="submission" date="2022-04" db="EMBL/GenBank/DDBJ databases">
        <title>Chromosome-level reference genomes for two strains of Caenorhabditis briggsae: an improved platform for comparative genomics.</title>
        <authorList>
            <person name="Stevens L."/>
            <person name="Andersen E."/>
        </authorList>
    </citation>
    <scope>NUCLEOTIDE SEQUENCE [LARGE SCALE GENOMIC DNA]</scope>
    <source>
        <strain evidence="4">VX34</strain>
        <tissue evidence="4">Whole-organism</tissue>
    </source>
</reference>
<dbReference type="SUPFAM" id="SSF49354">
    <property type="entry name" value="PapD-like"/>
    <property type="match status" value="1"/>
</dbReference>
<accession>A0AAE9J7Z2</accession>
<keyword evidence="5" id="KW-1185">Reference proteome</keyword>
<keyword evidence="1" id="KW-0963">Cytoplasm</keyword>
<organism evidence="4 5">
    <name type="scientific">Caenorhabditis briggsae</name>
    <dbReference type="NCBI Taxonomy" id="6238"/>
    <lineage>
        <taxon>Eukaryota</taxon>
        <taxon>Metazoa</taxon>
        <taxon>Ecdysozoa</taxon>
        <taxon>Nematoda</taxon>
        <taxon>Chromadorea</taxon>
        <taxon>Rhabditida</taxon>
        <taxon>Rhabditina</taxon>
        <taxon>Rhabditomorpha</taxon>
        <taxon>Rhabditoidea</taxon>
        <taxon>Rhabditidae</taxon>
        <taxon>Peloderinae</taxon>
        <taxon>Caenorhabditis</taxon>
    </lineage>
</organism>
<dbReference type="InterPro" id="IPR013783">
    <property type="entry name" value="Ig-like_fold"/>
</dbReference>
<dbReference type="InterPro" id="IPR008962">
    <property type="entry name" value="PapD-like_sf"/>
</dbReference>
<dbReference type="AlphaFoldDB" id="A0AAE9J7Z2"/>
<evidence type="ECO:0000256" key="2">
    <source>
        <dbReference type="SAM" id="MobiDB-lite"/>
    </source>
</evidence>
<comment type="function">
    <text evidence="1">Central component in molecular interactions underlying sperm crawling. Forms an extensive filament system that extends from sperm villipoda, along the leading edge of the pseudopod.</text>
</comment>
<keyword evidence="1" id="KW-0206">Cytoskeleton</keyword>
<feature type="region of interest" description="Disordered" evidence="2">
    <location>
        <begin position="367"/>
        <end position="404"/>
    </location>
</feature>
<dbReference type="PROSITE" id="PS50202">
    <property type="entry name" value="MSP"/>
    <property type="match status" value="1"/>
</dbReference>
<dbReference type="PANTHER" id="PTHR36944">
    <property type="entry name" value="PROTEIN CBG02791-RELATED"/>
    <property type="match status" value="1"/>
</dbReference>
<evidence type="ECO:0000259" key="3">
    <source>
        <dbReference type="PROSITE" id="PS50202"/>
    </source>
</evidence>
<dbReference type="InterPro" id="IPR000535">
    <property type="entry name" value="MSP_dom"/>
</dbReference>
<evidence type="ECO:0000256" key="1">
    <source>
        <dbReference type="RuleBase" id="RU003425"/>
    </source>
</evidence>
<protein>
    <recommendedName>
        <fullName evidence="1">Major sperm protein</fullName>
    </recommendedName>
</protein>
<evidence type="ECO:0000313" key="5">
    <source>
        <dbReference type="Proteomes" id="UP000829354"/>
    </source>
</evidence>
<dbReference type="PANTHER" id="PTHR36944:SF2">
    <property type="entry name" value="CPG4 DOMAIN-CONTAINING PROTEIN"/>
    <property type="match status" value="1"/>
</dbReference>
<name>A0AAE9J7Z2_CAEBR</name>
<dbReference type="Gene3D" id="2.60.40.10">
    <property type="entry name" value="Immunoglobulins"/>
    <property type="match status" value="1"/>
</dbReference>
<feature type="domain" description="MSP" evidence="3">
    <location>
        <begin position="206"/>
        <end position="336"/>
    </location>
</feature>
<proteinExistence type="predicted"/>
<dbReference type="Proteomes" id="UP000829354">
    <property type="component" value="Chromosome II"/>
</dbReference>
<sequence>MTDAKCFGECQEEYRAKFEYTLNQSLSEFYDFPFHPVVLESSSFQLYCKLSEQKTKCFSERCNDYAAENSFSPSNFVCLFKRSLFEKALKCLAKTEPITFLKCDHECHEEIVRTDRLKQTTPNNQNQIFVSSDLATYETELDKLCRFQSCYMNCMAPVVKEMCGEEESKSAIEIVEAYVQWHADDISDWHSITGNDETLPEAYGKSLLTTPTKFVVFCGLTELTGRSCDHVELKNPTKNMILFNIRTPVSKCFFVKPRVGMVEPNKTVKVYFTFKGKCHRVPSDYCWIYNIYHIVIGQKDTAFVKEDEFSSMNLRTVWNEKGKGDINNILHLACLFDEKAKVKHECKGHKIDRGLHLNDQGEVEQVVVEESKGEASSTPSKIVKLKKTPSSSDTTDELPKTADS</sequence>
<gene>
    <name evidence="4" type="ORF">L5515_014415</name>
</gene>
<evidence type="ECO:0000313" key="4">
    <source>
        <dbReference type="EMBL" id="UMM18276.1"/>
    </source>
</evidence>
<dbReference type="EMBL" id="CP092621">
    <property type="protein sequence ID" value="UMM18276.1"/>
    <property type="molecule type" value="Genomic_DNA"/>
</dbReference>
<dbReference type="Pfam" id="PF00635">
    <property type="entry name" value="Motile_Sperm"/>
    <property type="match status" value="1"/>
</dbReference>